<comment type="caution">
    <text evidence="2">The sequence shown here is derived from an EMBL/GenBank/DDBJ whole genome shotgun (WGS) entry which is preliminary data.</text>
</comment>
<dbReference type="InParanoid" id="A0A218ZCF4"/>
<evidence type="ECO:0000313" key="3">
    <source>
        <dbReference type="Proteomes" id="UP000242519"/>
    </source>
</evidence>
<feature type="compositionally biased region" description="Basic and acidic residues" evidence="1">
    <location>
        <begin position="99"/>
        <end position="109"/>
    </location>
</feature>
<feature type="compositionally biased region" description="Basic and acidic residues" evidence="1">
    <location>
        <begin position="62"/>
        <end position="72"/>
    </location>
</feature>
<proteinExistence type="predicted"/>
<protein>
    <submittedName>
        <fullName evidence="2">Endosomal Na+/H+ exchanger</fullName>
    </submittedName>
</protein>
<evidence type="ECO:0000313" key="2">
    <source>
        <dbReference type="EMBL" id="OWP05434.1"/>
    </source>
</evidence>
<accession>A0A218ZCF4</accession>
<dbReference type="Proteomes" id="UP000242519">
    <property type="component" value="Unassembled WGS sequence"/>
</dbReference>
<dbReference type="EMBL" id="MZNU01000075">
    <property type="protein sequence ID" value="OWP05434.1"/>
    <property type="molecule type" value="Genomic_DNA"/>
</dbReference>
<dbReference type="AlphaFoldDB" id="A0A218ZCF4"/>
<organism evidence="2 3">
    <name type="scientific">Diplocarpon coronariae</name>
    <dbReference type="NCBI Taxonomy" id="2795749"/>
    <lineage>
        <taxon>Eukaryota</taxon>
        <taxon>Fungi</taxon>
        <taxon>Dikarya</taxon>
        <taxon>Ascomycota</taxon>
        <taxon>Pezizomycotina</taxon>
        <taxon>Leotiomycetes</taxon>
        <taxon>Helotiales</taxon>
        <taxon>Drepanopezizaceae</taxon>
        <taxon>Diplocarpon</taxon>
    </lineage>
</organism>
<sequence length="115" mass="11963">MLPGLASATLPWHPECAGPGRLERPLLRNADSASLRAAARRCSPRGESRSRRLDPSGPAAEEPGHDAPDDGFPRGGWAGLDPPAPGRLPSGFGLAAVDAGKHGPWDGRTSRGFPL</sequence>
<keyword evidence="3" id="KW-1185">Reference proteome</keyword>
<gene>
    <name evidence="2" type="ORF">B2J93_8377</name>
</gene>
<name>A0A218ZCF4_9HELO</name>
<feature type="compositionally biased region" description="Basic and acidic residues" evidence="1">
    <location>
        <begin position="44"/>
        <end position="54"/>
    </location>
</feature>
<evidence type="ECO:0000256" key="1">
    <source>
        <dbReference type="SAM" id="MobiDB-lite"/>
    </source>
</evidence>
<feature type="region of interest" description="Disordered" evidence="1">
    <location>
        <begin position="35"/>
        <end position="115"/>
    </location>
</feature>
<reference evidence="2 3" key="1">
    <citation type="submission" date="2017-04" db="EMBL/GenBank/DDBJ databases">
        <title>Draft genome sequence of Marssonina coronaria NL1: causal agent of apple blotch.</title>
        <authorList>
            <person name="Cheng Q."/>
        </authorList>
    </citation>
    <scope>NUCLEOTIDE SEQUENCE [LARGE SCALE GENOMIC DNA]</scope>
    <source>
        <strain evidence="2 3">NL1</strain>
    </source>
</reference>